<evidence type="ECO:0000313" key="3">
    <source>
        <dbReference type="Proteomes" id="UP000824132"/>
    </source>
</evidence>
<keyword evidence="1" id="KW-0472">Membrane</keyword>
<keyword evidence="1" id="KW-0812">Transmembrane</keyword>
<gene>
    <name evidence="2" type="ORF">H9727_01145</name>
</gene>
<evidence type="ECO:0000313" key="2">
    <source>
        <dbReference type="EMBL" id="HIZ02872.1"/>
    </source>
</evidence>
<feature type="transmembrane region" description="Helical" evidence="1">
    <location>
        <begin position="21"/>
        <end position="40"/>
    </location>
</feature>
<dbReference type="EMBL" id="DXCL01000009">
    <property type="protein sequence ID" value="HIZ02872.1"/>
    <property type="molecule type" value="Genomic_DNA"/>
</dbReference>
<organism evidence="2 3">
    <name type="scientific">Candidatus Borkfalkia avistercoris</name>
    <dbReference type="NCBI Taxonomy" id="2838504"/>
    <lineage>
        <taxon>Bacteria</taxon>
        <taxon>Bacillati</taxon>
        <taxon>Bacillota</taxon>
        <taxon>Clostridia</taxon>
        <taxon>Christensenellales</taxon>
        <taxon>Christensenellaceae</taxon>
        <taxon>Candidatus Borkfalkia</taxon>
    </lineage>
</organism>
<dbReference type="AlphaFoldDB" id="A0A9D2CY26"/>
<reference evidence="2" key="2">
    <citation type="submission" date="2021-04" db="EMBL/GenBank/DDBJ databases">
        <authorList>
            <person name="Gilroy R."/>
        </authorList>
    </citation>
    <scope>NUCLEOTIDE SEQUENCE</scope>
    <source>
        <strain evidence="2">CHK187-5294</strain>
    </source>
</reference>
<comment type="caution">
    <text evidence="2">The sequence shown here is derived from an EMBL/GenBank/DDBJ whole genome shotgun (WGS) entry which is preliminary data.</text>
</comment>
<keyword evidence="1" id="KW-1133">Transmembrane helix</keyword>
<protein>
    <submittedName>
        <fullName evidence="2">Uncharacterized protein</fullName>
    </submittedName>
</protein>
<dbReference type="Proteomes" id="UP000824132">
    <property type="component" value="Unassembled WGS sequence"/>
</dbReference>
<proteinExistence type="predicted"/>
<sequence length="345" mass="38124">MDAKITKSRLGHMLSYDWIKILAICAAVVVVWILLFTTLAPRATSGQTFEIYVYPYVTLKDSFGSLSSLREDGAFSGDVLDMSTNNLLEDSKDTVLGAHFAAGQGDVMFVSSYEYDSGEKDADGNAIMTSDLLQFVNGYGGNCVWLGGENEHPMGSYPENANTQDYLTSCRNYLAKYYAEGAIEGKGDMTASQDKQAIETDFRARIDGDNRYKRESQIQAGLLEEYARIESLRTAYNNVIGYLEDGTLSVTELDLTVESEEDENGDGTVDSNDTKQVKGYFSFDLGNVPGIENMITTTRSEESTSTGKGVNMVILNTRLQEEALRFEQVTLLDHIVRESARLQAL</sequence>
<name>A0A9D2CY26_9FIRM</name>
<accession>A0A9D2CY26</accession>
<evidence type="ECO:0000256" key="1">
    <source>
        <dbReference type="SAM" id="Phobius"/>
    </source>
</evidence>
<reference evidence="2" key="1">
    <citation type="journal article" date="2021" name="PeerJ">
        <title>Extensive microbial diversity within the chicken gut microbiome revealed by metagenomics and culture.</title>
        <authorList>
            <person name="Gilroy R."/>
            <person name="Ravi A."/>
            <person name="Getino M."/>
            <person name="Pursley I."/>
            <person name="Horton D.L."/>
            <person name="Alikhan N.F."/>
            <person name="Baker D."/>
            <person name="Gharbi K."/>
            <person name="Hall N."/>
            <person name="Watson M."/>
            <person name="Adriaenssens E.M."/>
            <person name="Foster-Nyarko E."/>
            <person name="Jarju S."/>
            <person name="Secka A."/>
            <person name="Antonio M."/>
            <person name="Oren A."/>
            <person name="Chaudhuri R.R."/>
            <person name="La Ragione R."/>
            <person name="Hildebrand F."/>
            <person name="Pallen M.J."/>
        </authorList>
    </citation>
    <scope>NUCLEOTIDE SEQUENCE</scope>
    <source>
        <strain evidence="2">CHK187-5294</strain>
    </source>
</reference>